<organism evidence="11 12">
    <name type="scientific">Bifidobacterium biavatii DSM 23969</name>
    <dbReference type="NCBI Taxonomy" id="1437608"/>
    <lineage>
        <taxon>Bacteria</taxon>
        <taxon>Bacillati</taxon>
        <taxon>Actinomycetota</taxon>
        <taxon>Actinomycetes</taxon>
        <taxon>Bifidobacteriales</taxon>
        <taxon>Bifidobacteriaceae</taxon>
        <taxon>Bifidobacterium</taxon>
    </lineage>
</organism>
<evidence type="ECO:0000256" key="1">
    <source>
        <dbReference type="ARBA" id="ARBA00004651"/>
    </source>
</evidence>
<dbReference type="InterPro" id="IPR003663">
    <property type="entry name" value="Sugar/inositol_transpt"/>
</dbReference>
<dbReference type="AlphaFoldDB" id="A0A086ZT19"/>
<dbReference type="InterPro" id="IPR020846">
    <property type="entry name" value="MFS_dom"/>
</dbReference>
<feature type="transmembrane region" description="Helical" evidence="9">
    <location>
        <begin position="347"/>
        <end position="367"/>
    </location>
</feature>
<comment type="similarity">
    <text evidence="2 7">Belongs to the major facilitator superfamily. Sugar transporter (TC 2.A.1.1) family.</text>
</comment>
<dbReference type="InterPro" id="IPR005829">
    <property type="entry name" value="Sugar_transporter_CS"/>
</dbReference>
<dbReference type="PRINTS" id="PR00171">
    <property type="entry name" value="SUGRTRNSPORT"/>
</dbReference>
<evidence type="ECO:0000256" key="6">
    <source>
        <dbReference type="ARBA" id="ARBA00023136"/>
    </source>
</evidence>
<dbReference type="Gene3D" id="1.20.1250.20">
    <property type="entry name" value="MFS general substrate transporter like domains"/>
    <property type="match status" value="1"/>
</dbReference>
<keyword evidence="4 9" id="KW-0812">Transmembrane</keyword>
<dbReference type="InterPro" id="IPR005828">
    <property type="entry name" value="MFS_sugar_transport-like"/>
</dbReference>
<dbReference type="PROSITE" id="PS50850">
    <property type="entry name" value="MFS"/>
    <property type="match status" value="1"/>
</dbReference>
<keyword evidence="3 7" id="KW-0813">Transport</keyword>
<dbReference type="SUPFAM" id="SSF103473">
    <property type="entry name" value="MFS general substrate transporter"/>
    <property type="match status" value="1"/>
</dbReference>
<evidence type="ECO:0000256" key="8">
    <source>
        <dbReference type="SAM" id="Coils"/>
    </source>
</evidence>
<feature type="transmembrane region" description="Helical" evidence="9">
    <location>
        <begin position="72"/>
        <end position="93"/>
    </location>
</feature>
<dbReference type="PROSITE" id="PS00216">
    <property type="entry name" value="SUGAR_TRANSPORT_1"/>
    <property type="match status" value="1"/>
</dbReference>
<dbReference type="NCBIfam" id="TIGR00879">
    <property type="entry name" value="SP"/>
    <property type="match status" value="1"/>
</dbReference>
<feature type="domain" description="Major facilitator superfamily (MFS) profile" evidence="10">
    <location>
        <begin position="39"/>
        <end position="464"/>
    </location>
</feature>
<dbReference type="GO" id="GO:0022857">
    <property type="term" value="F:transmembrane transporter activity"/>
    <property type="evidence" value="ECO:0007669"/>
    <property type="project" value="InterPro"/>
</dbReference>
<evidence type="ECO:0000256" key="4">
    <source>
        <dbReference type="ARBA" id="ARBA00022692"/>
    </source>
</evidence>
<evidence type="ECO:0000256" key="7">
    <source>
        <dbReference type="RuleBase" id="RU003346"/>
    </source>
</evidence>
<feature type="transmembrane region" description="Helical" evidence="9">
    <location>
        <begin position="105"/>
        <end position="124"/>
    </location>
</feature>
<dbReference type="STRING" id="1437608.GCA_000771645_00814"/>
<dbReference type="EMBL" id="JGYN01000021">
    <property type="protein sequence ID" value="KFI49669.1"/>
    <property type="molecule type" value="Genomic_DNA"/>
</dbReference>
<feature type="coiled-coil region" evidence="8">
    <location>
        <begin position="481"/>
        <end position="529"/>
    </location>
</feature>
<feature type="transmembrane region" description="Helical" evidence="9">
    <location>
        <begin position="35"/>
        <end position="52"/>
    </location>
</feature>
<evidence type="ECO:0000256" key="3">
    <source>
        <dbReference type="ARBA" id="ARBA00022448"/>
    </source>
</evidence>
<evidence type="ECO:0000259" key="10">
    <source>
        <dbReference type="PROSITE" id="PS50850"/>
    </source>
</evidence>
<accession>A0A086ZT19</accession>
<comment type="caution">
    <text evidence="11">The sequence shown here is derived from an EMBL/GenBank/DDBJ whole genome shotgun (WGS) entry which is preliminary data.</text>
</comment>
<dbReference type="InterPro" id="IPR050814">
    <property type="entry name" value="Myo-inositol_Transporter"/>
</dbReference>
<feature type="transmembrane region" description="Helical" evidence="9">
    <location>
        <begin position="320"/>
        <end position="340"/>
    </location>
</feature>
<evidence type="ECO:0000256" key="9">
    <source>
        <dbReference type="SAM" id="Phobius"/>
    </source>
</evidence>
<feature type="transmembrane region" description="Helical" evidence="9">
    <location>
        <begin position="163"/>
        <end position="185"/>
    </location>
</feature>
<reference evidence="11 12" key="1">
    <citation type="submission" date="2014-03" db="EMBL/GenBank/DDBJ databases">
        <title>Genomics of Bifidobacteria.</title>
        <authorList>
            <person name="Ventura M."/>
            <person name="Milani C."/>
            <person name="Lugli G.A."/>
        </authorList>
    </citation>
    <scope>NUCLEOTIDE SEQUENCE [LARGE SCALE GENOMIC DNA]</scope>
    <source>
        <strain evidence="11 12">DSM 23969</strain>
    </source>
</reference>
<feature type="transmembrane region" description="Helical" evidence="9">
    <location>
        <begin position="281"/>
        <end position="300"/>
    </location>
</feature>
<protein>
    <submittedName>
        <fullName evidence="11">Sugar transporter</fullName>
    </submittedName>
</protein>
<dbReference type="eggNOG" id="COG2814">
    <property type="taxonomic scope" value="Bacteria"/>
</dbReference>
<keyword evidence="12" id="KW-1185">Reference proteome</keyword>
<comment type="subcellular location">
    <subcellularLocation>
        <location evidence="1">Cell membrane</location>
        <topology evidence="1">Multi-pass membrane protein</topology>
    </subcellularLocation>
</comment>
<keyword evidence="6 9" id="KW-0472">Membrane</keyword>
<dbReference type="InterPro" id="IPR036259">
    <property type="entry name" value="MFS_trans_sf"/>
</dbReference>
<dbReference type="Proteomes" id="UP000029108">
    <property type="component" value="Unassembled WGS sequence"/>
</dbReference>
<feature type="coiled-coil region" evidence="8">
    <location>
        <begin position="246"/>
        <end position="273"/>
    </location>
</feature>
<dbReference type="Pfam" id="PF00083">
    <property type="entry name" value="Sugar_tr"/>
    <property type="match status" value="1"/>
</dbReference>
<dbReference type="PANTHER" id="PTHR48020">
    <property type="entry name" value="PROTON MYO-INOSITOL COTRANSPORTER"/>
    <property type="match status" value="1"/>
</dbReference>
<sequence>MRRGIKVNEVSTMGNPSDSIALGSDERNQRGSGRYIVGLALSAGLAGLLYGYDTVSISGAIDFLQTKYSLSPALQGMVISSIMIGGVIGAGFSGFLSDRYGRRKLLMFGAAFFFVAALWSAFTFSPFTLILARIIGGVGIGLAAALAVTYITESAPTNIRGALTSAYQLLTISGIFLTNVINYFIASSGSHDWGVNIGWRWMLGIGAIPAAIFFAALWFSPESPRFLVQAGKVEEGFKVLERINGTEKARHDVEEIQNQIAEEKKANAQFSDLFKPGLRKALLIGIFLAIFNQAIGMNAISYYGPVMFKDMGFGGNTEFLASSCVGGIELVFTVVGMYLIDTAGRKKLMAVGSGLMVLFALGISFAYANNYQLLMLIFVMCFTSAFAFSMGPIPWIMIPELFPTYLRGRATGICTVFLWATNWAIGQFTPVMISSIGGMGTFLVFAGTNLLCFLGVVTFVPETKDKTLEEIAELWKPKSEQSNAQLEVVRATADLRQAESDIKAAEAELARARRAKERAIATKAAAEALVAAQKQH</sequence>
<feature type="transmembrane region" description="Helical" evidence="9">
    <location>
        <begin position="410"/>
        <end position="433"/>
    </location>
</feature>
<evidence type="ECO:0000313" key="11">
    <source>
        <dbReference type="EMBL" id="KFI49669.1"/>
    </source>
</evidence>
<evidence type="ECO:0000313" key="12">
    <source>
        <dbReference type="Proteomes" id="UP000029108"/>
    </source>
</evidence>
<evidence type="ECO:0000256" key="5">
    <source>
        <dbReference type="ARBA" id="ARBA00022989"/>
    </source>
</evidence>
<dbReference type="PANTHER" id="PTHR48020:SF12">
    <property type="entry name" value="PROTON MYO-INOSITOL COTRANSPORTER"/>
    <property type="match status" value="1"/>
</dbReference>
<feature type="transmembrane region" description="Helical" evidence="9">
    <location>
        <begin position="197"/>
        <end position="219"/>
    </location>
</feature>
<dbReference type="PROSITE" id="PS00217">
    <property type="entry name" value="SUGAR_TRANSPORT_2"/>
    <property type="match status" value="1"/>
</dbReference>
<dbReference type="GO" id="GO:0005886">
    <property type="term" value="C:plasma membrane"/>
    <property type="evidence" value="ECO:0007669"/>
    <property type="project" value="UniProtKB-SubCell"/>
</dbReference>
<feature type="transmembrane region" description="Helical" evidence="9">
    <location>
        <begin position="373"/>
        <end position="398"/>
    </location>
</feature>
<keyword evidence="5 9" id="KW-1133">Transmembrane helix</keyword>
<name>A0A086ZT19_9BIFI</name>
<gene>
    <name evidence="11" type="ORF">BBIA_1201</name>
</gene>
<keyword evidence="8" id="KW-0175">Coiled coil</keyword>
<feature type="transmembrane region" description="Helical" evidence="9">
    <location>
        <begin position="439"/>
        <end position="460"/>
    </location>
</feature>
<proteinExistence type="inferred from homology"/>
<feature type="transmembrane region" description="Helical" evidence="9">
    <location>
        <begin position="130"/>
        <end position="151"/>
    </location>
</feature>
<evidence type="ECO:0000256" key="2">
    <source>
        <dbReference type="ARBA" id="ARBA00010992"/>
    </source>
</evidence>
<keyword evidence="11" id="KW-0762">Sugar transport</keyword>